<protein>
    <submittedName>
        <fullName evidence="2">Uncharacterized protein</fullName>
    </submittedName>
</protein>
<keyword evidence="3" id="KW-1185">Reference proteome</keyword>
<name>A0AAU9KBD0_9CILI</name>
<dbReference type="EMBL" id="CAJZBQ010000062">
    <property type="protein sequence ID" value="CAG9335531.1"/>
    <property type="molecule type" value="Genomic_DNA"/>
</dbReference>
<accession>A0AAU9KBD0</accession>
<organism evidence="2 3">
    <name type="scientific">Blepharisma stoltei</name>
    <dbReference type="NCBI Taxonomy" id="1481888"/>
    <lineage>
        <taxon>Eukaryota</taxon>
        <taxon>Sar</taxon>
        <taxon>Alveolata</taxon>
        <taxon>Ciliophora</taxon>
        <taxon>Postciliodesmatophora</taxon>
        <taxon>Heterotrichea</taxon>
        <taxon>Heterotrichida</taxon>
        <taxon>Blepharismidae</taxon>
        <taxon>Blepharisma</taxon>
    </lineage>
</organism>
<sequence>MEVQKRSSQFEDEARKKLQGLDVGKLRQRLQAVEGDIKNLEDELGQREDLLHFIDELIKNKRKKHS</sequence>
<comment type="caution">
    <text evidence="2">The sequence shown here is derived from an EMBL/GenBank/DDBJ whole genome shotgun (WGS) entry which is preliminary data.</text>
</comment>
<proteinExistence type="predicted"/>
<evidence type="ECO:0000313" key="3">
    <source>
        <dbReference type="Proteomes" id="UP001162131"/>
    </source>
</evidence>
<keyword evidence="1" id="KW-0175">Coiled coil</keyword>
<dbReference type="AlphaFoldDB" id="A0AAU9KBD0"/>
<reference evidence="2" key="1">
    <citation type="submission" date="2021-09" db="EMBL/GenBank/DDBJ databases">
        <authorList>
            <consortium name="AG Swart"/>
            <person name="Singh M."/>
            <person name="Singh A."/>
            <person name="Seah K."/>
            <person name="Emmerich C."/>
        </authorList>
    </citation>
    <scope>NUCLEOTIDE SEQUENCE</scope>
    <source>
        <strain evidence="2">ATCC30299</strain>
    </source>
</reference>
<evidence type="ECO:0000256" key="1">
    <source>
        <dbReference type="SAM" id="Coils"/>
    </source>
</evidence>
<feature type="coiled-coil region" evidence="1">
    <location>
        <begin position="23"/>
        <end position="50"/>
    </location>
</feature>
<gene>
    <name evidence="2" type="ORF">BSTOLATCC_MIC63998</name>
</gene>
<dbReference type="Proteomes" id="UP001162131">
    <property type="component" value="Unassembled WGS sequence"/>
</dbReference>
<evidence type="ECO:0000313" key="2">
    <source>
        <dbReference type="EMBL" id="CAG9335531.1"/>
    </source>
</evidence>